<dbReference type="Proteomes" id="UP000298213">
    <property type="component" value="Unassembled WGS sequence"/>
</dbReference>
<name>A0A4Y8ZX99_9SPHN</name>
<evidence type="ECO:0000313" key="2">
    <source>
        <dbReference type="Proteomes" id="UP000298213"/>
    </source>
</evidence>
<evidence type="ECO:0000313" key="1">
    <source>
        <dbReference type="EMBL" id="TFI59136.1"/>
    </source>
</evidence>
<dbReference type="EMBL" id="SPDV01000009">
    <property type="protein sequence ID" value="TFI59136.1"/>
    <property type="molecule type" value="Genomic_DNA"/>
</dbReference>
<proteinExistence type="predicted"/>
<gene>
    <name evidence="1" type="ORF">E2493_06315</name>
</gene>
<dbReference type="RefSeq" id="WP_135084866.1">
    <property type="nucleotide sequence ID" value="NZ_SPDV01000009.1"/>
</dbReference>
<accession>A0A4Y8ZX99</accession>
<protein>
    <submittedName>
        <fullName evidence="1">Uncharacterized protein</fullName>
    </submittedName>
</protein>
<organism evidence="1 2">
    <name type="scientific">Sphingomonas parva</name>
    <dbReference type="NCBI Taxonomy" id="2555898"/>
    <lineage>
        <taxon>Bacteria</taxon>
        <taxon>Pseudomonadati</taxon>
        <taxon>Pseudomonadota</taxon>
        <taxon>Alphaproteobacteria</taxon>
        <taxon>Sphingomonadales</taxon>
        <taxon>Sphingomonadaceae</taxon>
        <taxon>Sphingomonas</taxon>
    </lineage>
</organism>
<dbReference type="AlphaFoldDB" id="A0A4Y8ZX99"/>
<keyword evidence="2" id="KW-1185">Reference proteome</keyword>
<comment type="caution">
    <text evidence="1">The sequence shown here is derived from an EMBL/GenBank/DDBJ whole genome shotgun (WGS) entry which is preliminary data.</text>
</comment>
<sequence>MGLFGGFRKRLKDGRIGEGLAAAQAALNGDYASALQVQAAGRERREQARRESHLLDMMRTDTEVDARLRPIFETYPALYSQWKLQKVLAGSAAQAPTGTEAVAQSTATHGLGFAPPFSPELEGYGVPRYRTNGPTNFGS</sequence>
<reference evidence="1 2" key="1">
    <citation type="submission" date="2019-03" db="EMBL/GenBank/DDBJ databases">
        <title>Genome sequence of Sphingomonas sp. 17J27-24.</title>
        <authorList>
            <person name="Kim M."/>
            <person name="Maeng S."/>
            <person name="Sathiyaraj S."/>
        </authorList>
    </citation>
    <scope>NUCLEOTIDE SEQUENCE [LARGE SCALE GENOMIC DNA]</scope>
    <source>
        <strain evidence="1 2">17J27-24</strain>
    </source>
</reference>